<evidence type="ECO:0000259" key="2">
    <source>
        <dbReference type="Pfam" id="PF03478"/>
    </source>
</evidence>
<accession>A0A8B8LPQ1</accession>
<dbReference type="Proteomes" id="UP000694853">
    <property type="component" value="Unplaced"/>
</dbReference>
<dbReference type="PANTHER" id="PTHR44259:SF114">
    <property type="entry name" value="OS06G0707300 PROTEIN"/>
    <property type="match status" value="1"/>
</dbReference>
<organism evidence="3 4">
    <name type="scientific">Abrus precatorius</name>
    <name type="common">Indian licorice</name>
    <name type="synonym">Glycine abrus</name>
    <dbReference type="NCBI Taxonomy" id="3816"/>
    <lineage>
        <taxon>Eukaryota</taxon>
        <taxon>Viridiplantae</taxon>
        <taxon>Streptophyta</taxon>
        <taxon>Embryophyta</taxon>
        <taxon>Tracheophyta</taxon>
        <taxon>Spermatophyta</taxon>
        <taxon>Magnoliopsida</taxon>
        <taxon>eudicotyledons</taxon>
        <taxon>Gunneridae</taxon>
        <taxon>Pentapetalae</taxon>
        <taxon>rosids</taxon>
        <taxon>fabids</taxon>
        <taxon>Fabales</taxon>
        <taxon>Fabaceae</taxon>
        <taxon>Papilionoideae</taxon>
        <taxon>50 kb inversion clade</taxon>
        <taxon>NPAAA clade</taxon>
        <taxon>indigoferoid/millettioid clade</taxon>
        <taxon>Abreae</taxon>
        <taxon>Abrus</taxon>
    </lineage>
</organism>
<name>A0A8B8LPQ1_ABRPR</name>
<dbReference type="SUPFAM" id="SSF81383">
    <property type="entry name" value="F-box domain"/>
    <property type="match status" value="1"/>
</dbReference>
<dbReference type="Pfam" id="PF03478">
    <property type="entry name" value="Beta-prop_KIB1-4"/>
    <property type="match status" value="1"/>
</dbReference>
<sequence length="418" mass="47447">MAEKKGKNIWLELQQEVLELILQKLVLKDYLNCGQVCRYWRNVVVDALAIKGRCPPAPQFPFLLVLPSPDRTIAELSTLLELSQDTLYTISTDSGEGSFDDVGSVEGWLVFRKSIHNSSGSRSCCLHTFFNPVSGEKHNLPPLFPRMKIDSSVRTETKFYSTPSSPKFVTVISFVACIGSELKQRLEFCKLNDKSWTSINTLESRSIIIHDFVIIGGCKIYGIVEGVFDFVIVFYLRDATAITCERLVLLDPKPDPMVSHEGFRVRDVLRFITDCFSMMVTDPTREEEVLLVLHLHDKVFNGERKSFGSTKGFRVFKLDISECRWMEIDNLDGRFLVLDCKGIRVMSTTVLDCPENFTGGNCGNCVFFCLTNNNRLDPYVKRGLGVFSLTDKRIRNLPLHPFLKVVSGTCSWFTPSLW</sequence>
<keyword evidence="3" id="KW-1185">Reference proteome</keyword>
<reference evidence="4" key="2">
    <citation type="submission" date="2025-08" db="UniProtKB">
        <authorList>
            <consortium name="RefSeq"/>
        </authorList>
    </citation>
    <scope>IDENTIFICATION</scope>
    <source>
        <tissue evidence="4">Young leaves</tissue>
    </source>
</reference>
<reference evidence="3" key="1">
    <citation type="journal article" date="2019" name="Toxins">
        <title>Detection of Abrin-Like and Prepropulchellin-Like Toxin Genes and Transcripts Using Whole Genome Sequencing and Full-Length Transcript Sequencing of Abrus precatorius.</title>
        <authorList>
            <person name="Hovde B.T."/>
            <person name="Daligault H.E."/>
            <person name="Hanschen E.R."/>
            <person name="Kunde Y.A."/>
            <person name="Johnson M.B."/>
            <person name="Starkenburg S.R."/>
            <person name="Johnson S.L."/>
        </authorList>
    </citation>
    <scope>NUCLEOTIDE SEQUENCE [LARGE SCALE GENOMIC DNA]</scope>
</reference>
<dbReference type="OrthoDB" id="1436695at2759"/>
<protein>
    <submittedName>
        <fullName evidence="4">Uncharacterized protein LOC113866799</fullName>
    </submittedName>
</protein>
<dbReference type="InterPro" id="IPR001810">
    <property type="entry name" value="F-box_dom"/>
</dbReference>
<dbReference type="KEGG" id="aprc:113866799"/>
<dbReference type="InterPro" id="IPR005174">
    <property type="entry name" value="KIB1-4_b-propeller"/>
</dbReference>
<evidence type="ECO:0000313" key="3">
    <source>
        <dbReference type="Proteomes" id="UP000694853"/>
    </source>
</evidence>
<dbReference type="CDD" id="cd09917">
    <property type="entry name" value="F-box_SF"/>
    <property type="match status" value="1"/>
</dbReference>
<dbReference type="Gene3D" id="1.20.1280.50">
    <property type="match status" value="1"/>
</dbReference>
<feature type="domain" description="KIB1-4 beta-propeller" evidence="2">
    <location>
        <begin position="100"/>
        <end position="388"/>
    </location>
</feature>
<dbReference type="AlphaFoldDB" id="A0A8B8LPQ1"/>
<evidence type="ECO:0000259" key="1">
    <source>
        <dbReference type="Pfam" id="PF00646"/>
    </source>
</evidence>
<gene>
    <name evidence="4" type="primary">LOC113866799</name>
</gene>
<dbReference type="GeneID" id="113866799"/>
<dbReference type="PANTHER" id="PTHR44259">
    <property type="entry name" value="OS07G0183000 PROTEIN-RELATED"/>
    <property type="match status" value="1"/>
</dbReference>
<dbReference type="Pfam" id="PF00646">
    <property type="entry name" value="F-box"/>
    <property type="match status" value="1"/>
</dbReference>
<proteinExistence type="predicted"/>
<dbReference type="RefSeq" id="XP_027357398.1">
    <property type="nucleotide sequence ID" value="XM_027501597.1"/>
</dbReference>
<feature type="domain" description="F-box" evidence="1">
    <location>
        <begin position="10"/>
        <end position="44"/>
    </location>
</feature>
<evidence type="ECO:0000313" key="4">
    <source>
        <dbReference type="RefSeq" id="XP_027357398.1"/>
    </source>
</evidence>
<dbReference type="InterPro" id="IPR036047">
    <property type="entry name" value="F-box-like_dom_sf"/>
</dbReference>
<dbReference type="InterPro" id="IPR050942">
    <property type="entry name" value="F-box_BR-signaling"/>
</dbReference>